<evidence type="ECO:0000256" key="4">
    <source>
        <dbReference type="ARBA" id="ARBA00022692"/>
    </source>
</evidence>
<comment type="domain">
    <text evidence="11">The histidine box domains are involved in binding the catalytic metal ions.</text>
</comment>
<dbReference type="GO" id="GO:0005506">
    <property type="term" value="F:iron ion binding"/>
    <property type="evidence" value="ECO:0007669"/>
    <property type="project" value="TreeGrafter"/>
</dbReference>
<keyword evidence="3 11" id="KW-0444">Lipid biosynthesis</keyword>
<keyword evidence="7 11" id="KW-0560">Oxidoreductase</keyword>
<dbReference type="GO" id="GO:0006636">
    <property type="term" value="P:unsaturated fatty acid biosynthetic process"/>
    <property type="evidence" value="ECO:0007669"/>
    <property type="project" value="TreeGrafter"/>
</dbReference>
<comment type="caution">
    <text evidence="13">The sequence shown here is derived from an EMBL/GenBank/DDBJ whole genome shotgun (WGS) entry which is preliminary data.</text>
</comment>
<dbReference type="GO" id="GO:0004768">
    <property type="term" value="F:stearoyl-CoA 9-desaturase activity"/>
    <property type="evidence" value="ECO:0007669"/>
    <property type="project" value="TreeGrafter"/>
</dbReference>
<dbReference type="Proteomes" id="UP001176961">
    <property type="component" value="Unassembled WGS sequence"/>
</dbReference>
<evidence type="ECO:0000256" key="9">
    <source>
        <dbReference type="ARBA" id="ARBA00023136"/>
    </source>
</evidence>
<evidence type="ECO:0000256" key="12">
    <source>
        <dbReference type="SAM" id="Phobius"/>
    </source>
</evidence>
<sequence length="418" mass="48172">MTIPGTNSMKKPKVDEAIAEQFLAADLDEVAKLQEEGKKYNYKTVVVYRNVALFAALHIGSLIGLYQVVFQAKWQTVAWMVFLHIFGGLGITAGAHRLWSHRSYKAKLPVRILLMIMNCSALQNDIIEWVRDHRCHHKWTDTHADPHNTTRGFFFAHMGWLLVRKHPQIKEQGAKLDLSDLFADPVCTFQRKYYLPLVLIFCFLIPTAIPVKYWGESAFVAFYTAGLLRYCLLLHATWLINSAAHYFGFKPYDKHISPVESVWTTVSAIGEGGHNFHHTFPQDYRTSEYSLKLNWTRIFIDTCAALGLVYDRKSFSEEIIQRQCEKHGSPEDRGKAIMWGALASLWNKSGVYDVRTTNIAEAFHRRLIVLLDYFPLLSDVIGMFHTLEAECRARLNFLEMHPNRKRRSAVKPYSDEAR</sequence>
<feature type="transmembrane region" description="Helical" evidence="12">
    <location>
        <begin position="193"/>
        <end position="214"/>
    </location>
</feature>
<dbReference type="EMBL" id="CATQJL010000305">
    <property type="protein sequence ID" value="CAJ0603586.1"/>
    <property type="molecule type" value="Genomic_DNA"/>
</dbReference>
<dbReference type="PRINTS" id="PR00075">
    <property type="entry name" value="FACDDSATRASE"/>
</dbReference>
<evidence type="ECO:0000256" key="7">
    <source>
        <dbReference type="ARBA" id="ARBA00023002"/>
    </source>
</evidence>
<comment type="similarity">
    <text evidence="2 11">Belongs to the fatty acid desaturase type 1 family.</text>
</comment>
<reference evidence="13" key="1">
    <citation type="submission" date="2023-07" db="EMBL/GenBank/DDBJ databases">
        <authorList>
            <consortium name="CYATHOMIX"/>
        </authorList>
    </citation>
    <scope>NUCLEOTIDE SEQUENCE</scope>
    <source>
        <strain evidence="13">N/A</strain>
    </source>
</reference>
<evidence type="ECO:0000256" key="2">
    <source>
        <dbReference type="ARBA" id="ARBA00009295"/>
    </source>
</evidence>
<organism evidence="13 14">
    <name type="scientific">Cylicocyclus nassatus</name>
    <name type="common">Nematode worm</name>
    <dbReference type="NCBI Taxonomy" id="53992"/>
    <lineage>
        <taxon>Eukaryota</taxon>
        <taxon>Metazoa</taxon>
        <taxon>Ecdysozoa</taxon>
        <taxon>Nematoda</taxon>
        <taxon>Chromadorea</taxon>
        <taxon>Rhabditida</taxon>
        <taxon>Rhabditina</taxon>
        <taxon>Rhabditomorpha</taxon>
        <taxon>Strongyloidea</taxon>
        <taxon>Strongylidae</taxon>
        <taxon>Cylicocyclus</taxon>
    </lineage>
</organism>
<dbReference type="CDD" id="cd03505">
    <property type="entry name" value="Delta9-FADS-like"/>
    <property type="match status" value="1"/>
</dbReference>
<name>A0AA36H3R8_CYLNA</name>
<feature type="transmembrane region" description="Helical" evidence="12">
    <location>
        <begin position="76"/>
        <end position="99"/>
    </location>
</feature>
<keyword evidence="9 12" id="KW-0472">Membrane</keyword>
<feature type="transmembrane region" description="Helical" evidence="12">
    <location>
        <begin position="47"/>
        <end position="70"/>
    </location>
</feature>
<evidence type="ECO:0000256" key="6">
    <source>
        <dbReference type="ARBA" id="ARBA00022989"/>
    </source>
</evidence>
<protein>
    <submittedName>
        <fullName evidence="13">Uncharacterized protein</fullName>
    </submittedName>
</protein>
<evidence type="ECO:0000313" key="14">
    <source>
        <dbReference type="Proteomes" id="UP001176961"/>
    </source>
</evidence>
<feature type="transmembrane region" description="Helical" evidence="12">
    <location>
        <begin position="220"/>
        <end position="240"/>
    </location>
</feature>
<evidence type="ECO:0000256" key="8">
    <source>
        <dbReference type="ARBA" id="ARBA00023098"/>
    </source>
</evidence>
<accession>A0AA36H3R8</accession>
<dbReference type="PANTHER" id="PTHR11351">
    <property type="entry name" value="ACYL-COA DESATURASE"/>
    <property type="match status" value="1"/>
</dbReference>
<keyword evidence="5" id="KW-0276">Fatty acid metabolism</keyword>
<evidence type="ECO:0000256" key="3">
    <source>
        <dbReference type="ARBA" id="ARBA00022516"/>
    </source>
</evidence>
<comment type="subcellular location">
    <subcellularLocation>
        <location evidence="1">Membrane</location>
        <topology evidence="1">Multi-pass membrane protein</topology>
    </subcellularLocation>
</comment>
<evidence type="ECO:0000256" key="11">
    <source>
        <dbReference type="RuleBase" id="RU000581"/>
    </source>
</evidence>
<comment type="cofactor">
    <cofactor evidence="11">
        <name>Fe(2+)</name>
        <dbReference type="ChEBI" id="CHEBI:29033"/>
    </cofactor>
</comment>
<keyword evidence="14" id="KW-1185">Reference proteome</keyword>
<evidence type="ECO:0000313" key="13">
    <source>
        <dbReference type="EMBL" id="CAJ0603586.1"/>
    </source>
</evidence>
<dbReference type="PANTHER" id="PTHR11351:SF31">
    <property type="entry name" value="DESATURASE 1, ISOFORM A-RELATED"/>
    <property type="match status" value="1"/>
</dbReference>
<evidence type="ECO:0000256" key="5">
    <source>
        <dbReference type="ARBA" id="ARBA00022832"/>
    </source>
</evidence>
<dbReference type="AlphaFoldDB" id="A0AA36H3R8"/>
<dbReference type="InterPro" id="IPR015876">
    <property type="entry name" value="Acyl-CoA_DS"/>
</dbReference>
<gene>
    <name evidence="13" type="ORF">CYNAS_LOCUS15569</name>
</gene>
<proteinExistence type="inferred from homology"/>
<dbReference type="GO" id="GO:0005789">
    <property type="term" value="C:endoplasmic reticulum membrane"/>
    <property type="evidence" value="ECO:0007669"/>
    <property type="project" value="TreeGrafter"/>
</dbReference>
<keyword evidence="4 11" id="KW-0812">Transmembrane</keyword>
<keyword evidence="10 11" id="KW-0275">Fatty acid biosynthesis</keyword>
<keyword evidence="6 12" id="KW-1133">Transmembrane helix</keyword>
<evidence type="ECO:0000256" key="1">
    <source>
        <dbReference type="ARBA" id="ARBA00004141"/>
    </source>
</evidence>
<evidence type="ECO:0000256" key="10">
    <source>
        <dbReference type="ARBA" id="ARBA00023160"/>
    </source>
</evidence>
<keyword evidence="8" id="KW-0443">Lipid metabolism</keyword>